<proteinExistence type="predicted"/>
<evidence type="ECO:0000313" key="3">
    <source>
        <dbReference type="Proteomes" id="UP000011747"/>
    </source>
</evidence>
<protein>
    <recommendedName>
        <fullName evidence="1">MOSC domain-containing protein</fullName>
    </recommendedName>
</protein>
<accession>G9QJQ1</accession>
<feature type="domain" description="MOSC" evidence="1">
    <location>
        <begin position="33"/>
        <end position="167"/>
    </location>
</feature>
<keyword evidence="3" id="KW-1185">Reference proteome</keyword>
<evidence type="ECO:0000259" key="1">
    <source>
        <dbReference type="PROSITE" id="PS51340"/>
    </source>
</evidence>
<dbReference type="HOGENOM" id="CLU_082566_1_0_9"/>
<dbReference type="Pfam" id="PF03473">
    <property type="entry name" value="MOSC"/>
    <property type="match status" value="1"/>
</dbReference>
<dbReference type="EMBL" id="ACWF01000062">
    <property type="protein sequence ID" value="EHL78649.1"/>
    <property type="molecule type" value="Genomic_DNA"/>
</dbReference>
<dbReference type="PANTHER" id="PTHR30212">
    <property type="entry name" value="PROTEIN YIIM"/>
    <property type="match status" value="1"/>
</dbReference>
<dbReference type="InterPro" id="IPR005163">
    <property type="entry name" value="Tri_helical_YiiM-like"/>
</dbReference>
<dbReference type="GO" id="GO:0030170">
    <property type="term" value="F:pyridoxal phosphate binding"/>
    <property type="evidence" value="ECO:0007669"/>
    <property type="project" value="InterPro"/>
</dbReference>
<dbReference type="PATRIC" id="fig|665952.3.peg.1223"/>
<dbReference type="GO" id="GO:0003824">
    <property type="term" value="F:catalytic activity"/>
    <property type="evidence" value="ECO:0007669"/>
    <property type="project" value="InterPro"/>
</dbReference>
<dbReference type="Pfam" id="PF03475">
    <property type="entry name" value="YiiM_3-alpha"/>
    <property type="match status" value="1"/>
</dbReference>
<dbReference type="PANTHER" id="PTHR30212:SF2">
    <property type="entry name" value="PROTEIN YIIM"/>
    <property type="match status" value="1"/>
</dbReference>
<organism evidence="2 3">
    <name type="scientific">Bacillus smithii 7_3_47FAA</name>
    <dbReference type="NCBI Taxonomy" id="665952"/>
    <lineage>
        <taxon>Bacteria</taxon>
        <taxon>Bacillati</taxon>
        <taxon>Bacillota</taxon>
        <taxon>Bacilli</taxon>
        <taxon>Bacillales</taxon>
        <taxon>Bacillaceae</taxon>
        <taxon>Bacillus</taxon>
    </lineage>
</organism>
<dbReference type="AlphaFoldDB" id="G9QJQ1"/>
<dbReference type="Proteomes" id="UP000011747">
    <property type="component" value="Unassembled WGS sequence"/>
</dbReference>
<dbReference type="InterPro" id="IPR011037">
    <property type="entry name" value="Pyrv_Knase-like_insert_dom_sf"/>
</dbReference>
<name>G9QJQ1_9BACI</name>
<evidence type="ECO:0000313" key="2">
    <source>
        <dbReference type="EMBL" id="EHL78649.1"/>
    </source>
</evidence>
<reference evidence="2 3" key="1">
    <citation type="submission" date="2011-09" db="EMBL/GenBank/DDBJ databases">
        <title>The Genome Sequence of Bacillus smithii 7_3_47FAA.</title>
        <authorList>
            <consortium name="The Broad Institute Genome Sequencing Platform"/>
            <person name="Earl A."/>
            <person name="Ward D."/>
            <person name="Feldgarden M."/>
            <person name="Gevers D."/>
            <person name="Daigneault M."/>
            <person name="Strauss J."/>
            <person name="Allen-Vercoe E."/>
            <person name="Young S.K."/>
            <person name="Zeng Q."/>
            <person name="Gargeya S."/>
            <person name="Fitzgerald M."/>
            <person name="Haas B."/>
            <person name="Abouelleil A."/>
            <person name="Alvarado L."/>
            <person name="Arachchi H.M."/>
            <person name="Berlin A."/>
            <person name="Brown A."/>
            <person name="Chapman S.B."/>
            <person name="Chen Z."/>
            <person name="Dunbar C."/>
            <person name="Freedman E."/>
            <person name="Gearin G."/>
            <person name="Goldberg J."/>
            <person name="Griggs A."/>
            <person name="Gujja S."/>
            <person name="Heiman D."/>
            <person name="Howarth C."/>
            <person name="Larson L."/>
            <person name="Lui A."/>
            <person name="MacDonald P.J.P."/>
            <person name="Montmayeur A."/>
            <person name="Murphy C."/>
            <person name="Neiman D."/>
            <person name="Pearson M."/>
            <person name="Priest M."/>
            <person name="Roberts A."/>
            <person name="Saif S."/>
            <person name="Shea T."/>
            <person name="Shenoy N."/>
            <person name="Sisk P."/>
            <person name="Stolte C."/>
            <person name="Sykes S."/>
            <person name="Wortman J."/>
            <person name="Nusbaum C."/>
            <person name="Birren B."/>
        </authorList>
    </citation>
    <scope>NUCLEOTIDE SEQUENCE [LARGE SCALE GENOMIC DNA]</scope>
    <source>
        <strain evidence="2 3">7_3_47FAA</strain>
    </source>
</reference>
<dbReference type="InterPro" id="IPR052353">
    <property type="entry name" value="Benzoxazolinone_Detox_Enz"/>
</dbReference>
<dbReference type="PROSITE" id="PS51340">
    <property type="entry name" value="MOSC"/>
    <property type="match status" value="1"/>
</dbReference>
<dbReference type="InterPro" id="IPR005302">
    <property type="entry name" value="MoCF_Sase_C"/>
</dbReference>
<dbReference type="GO" id="GO:0030151">
    <property type="term" value="F:molybdenum ion binding"/>
    <property type="evidence" value="ECO:0007669"/>
    <property type="project" value="InterPro"/>
</dbReference>
<dbReference type="RefSeq" id="WP_003353525.1">
    <property type="nucleotide sequence ID" value="NZ_JH414747.1"/>
</dbReference>
<gene>
    <name evidence="2" type="ORF">HMPREF1015_01934</name>
</gene>
<dbReference type="Gene3D" id="2.40.33.20">
    <property type="entry name" value="PK beta-barrel domain-like"/>
    <property type="match status" value="1"/>
</dbReference>
<sequence length="221" mass="25350">MKDRNIEIIHFAIGLPKTMQYGNQKEMKTGICKNKTEEAFLTKEGFRGDGVANLKYHGGPDRAVCIYPYEHYQLWEKEFDTSLPPSAFGENLTVANMLEQDVCIGDIYQLGEAVIQITQGRIPCSTITRRTNIQGLLKRMVETGYTGYLCRVLKEGTVRHNSKIELIQRHPQQVSILFANEVYFHRQRDAEGIKKVLEVQELAKSWRESLKERLNKLTASV</sequence>
<dbReference type="SUPFAM" id="SSF50800">
    <property type="entry name" value="PK beta-barrel domain-like"/>
    <property type="match status" value="1"/>
</dbReference>
<comment type="caution">
    <text evidence="2">The sequence shown here is derived from an EMBL/GenBank/DDBJ whole genome shotgun (WGS) entry which is preliminary data.</text>
</comment>